<dbReference type="OrthoDB" id="427972at2"/>
<accession>B7KF15</accession>
<dbReference type="eggNOG" id="ENOG50320Q2">
    <property type="taxonomic scope" value="Bacteria"/>
</dbReference>
<keyword evidence="2" id="KW-1185">Reference proteome</keyword>
<dbReference type="HOGENOM" id="CLU_2600216_0_0_3"/>
<dbReference type="EMBL" id="CP001291">
    <property type="protein sequence ID" value="ACK70471.1"/>
    <property type="molecule type" value="Genomic_DNA"/>
</dbReference>
<protein>
    <submittedName>
        <fullName evidence="1">Uncharacterized protein</fullName>
    </submittedName>
</protein>
<evidence type="ECO:0000313" key="1">
    <source>
        <dbReference type="EMBL" id="ACK70471.1"/>
    </source>
</evidence>
<reference evidence="2" key="1">
    <citation type="journal article" date="2011" name="MBio">
        <title>Novel metabolic attributes of the genus Cyanothece, comprising a group of unicellular nitrogen-fixing Cyanobacteria.</title>
        <authorList>
            <person name="Bandyopadhyay A."/>
            <person name="Elvitigala T."/>
            <person name="Welsh E."/>
            <person name="Stockel J."/>
            <person name="Liberton M."/>
            <person name="Min H."/>
            <person name="Sherman L.A."/>
            <person name="Pakrasi H.B."/>
        </authorList>
    </citation>
    <scope>NUCLEOTIDE SEQUENCE [LARGE SCALE GENOMIC DNA]</scope>
    <source>
        <strain evidence="2">PCC 7424</strain>
    </source>
</reference>
<dbReference type="AlphaFoldDB" id="B7KF15"/>
<dbReference type="Proteomes" id="UP000002384">
    <property type="component" value="Chromosome"/>
</dbReference>
<evidence type="ECO:0000313" key="2">
    <source>
        <dbReference type="Proteomes" id="UP000002384"/>
    </source>
</evidence>
<name>B7KF15_GLOC7</name>
<gene>
    <name evidence="1" type="ordered locus">PCC7424_2043</name>
</gene>
<organism evidence="1 2">
    <name type="scientific">Gloeothece citriformis (strain PCC 7424)</name>
    <name type="common">Cyanothece sp. (strain PCC 7424)</name>
    <dbReference type="NCBI Taxonomy" id="65393"/>
    <lineage>
        <taxon>Bacteria</taxon>
        <taxon>Bacillati</taxon>
        <taxon>Cyanobacteriota</taxon>
        <taxon>Cyanophyceae</taxon>
        <taxon>Oscillatoriophycideae</taxon>
        <taxon>Chroococcales</taxon>
        <taxon>Aphanothecaceae</taxon>
        <taxon>Gloeothece</taxon>
        <taxon>Gloeothece citriformis</taxon>
    </lineage>
</organism>
<dbReference type="RefSeq" id="WP_015954077.1">
    <property type="nucleotide sequence ID" value="NC_011729.1"/>
</dbReference>
<dbReference type="KEGG" id="cyc:PCC7424_2043"/>
<proteinExistence type="predicted"/>
<sequence length="79" mass="8796">MTHKTLDLESLKVLVSFVLPAGCTITFVPDATYRVLCPNYKTAHQVWKNHQQCISPLLSPGAVVEVIASDFYARSHPKL</sequence>